<evidence type="ECO:0000259" key="1">
    <source>
        <dbReference type="SMART" id="SM00481"/>
    </source>
</evidence>
<dbReference type="Gene3D" id="1.10.150.650">
    <property type="match status" value="1"/>
</dbReference>
<dbReference type="InterPro" id="IPR003141">
    <property type="entry name" value="Pol/His_phosphatase_N"/>
</dbReference>
<dbReference type="EMBL" id="UOFX01000010">
    <property type="protein sequence ID" value="VAX05934.1"/>
    <property type="molecule type" value="Genomic_DNA"/>
</dbReference>
<dbReference type="Pfam" id="PF02811">
    <property type="entry name" value="PHP"/>
    <property type="match status" value="1"/>
</dbReference>
<organism evidence="2">
    <name type="scientific">hydrothermal vent metagenome</name>
    <dbReference type="NCBI Taxonomy" id="652676"/>
    <lineage>
        <taxon>unclassified sequences</taxon>
        <taxon>metagenomes</taxon>
        <taxon>ecological metagenomes</taxon>
    </lineage>
</organism>
<feature type="domain" description="Polymerase/histidinol phosphatase N-terminal" evidence="1">
    <location>
        <begin position="5"/>
        <end position="70"/>
    </location>
</feature>
<dbReference type="InterPro" id="IPR004013">
    <property type="entry name" value="PHP_dom"/>
</dbReference>
<dbReference type="PANTHER" id="PTHR42924">
    <property type="entry name" value="EXONUCLEASE"/>
    <property type="match status" value="1"/>
</dbReference>
<sequence>MPLIYDLHTHSTASDGTTAPQELVQHAAHAGLDVLALTDHDTTEGLAEAAAEAAVLGLEFSPGVEISASWNGHVVHVIGLGIDPECQALQDGLAELRCFRNWRAEEIGRRLDKVGISGALEGAKAFSSGHLIGRCHFARFLVKNGHVEDERKVFQRFLTRGNPGYVPGQWAELEDAVSWICAAGGQAVIAHPARYPLTRTKLRRLLAEFIAAGGVGLEVVSGTHNRDEIFNMARHARELGLLASVGSDYHGPDNPWRKLGHLPPLPDGCVPIWHDWAVAHIASAATA</sequence>
<dbReference type="AlphaFoldDB" id="A0A3B1B1R7"/>
<dbReference type="InterPro" id="IPR016195">
    <property type="entry name" value="Pol/histidinol_Pase-like"/>
</dbReference>
<dbReference type="CDD" id="cd07438">
    <property type="entry name" value="PHP_HisPPase_AMP"/>
    <property type="match status" value="1"/>
</dbReference>
<evidence type="ECO:0000313" key="2">
    <source>
        <dbReference type="EMBL" id="VAX05934.1"/>
    </source>
</evidence>
<dbReference type="InterPro" id="IPR052018">
    <property type="entry name" value="PHP_domain"/>
</dbReference>
<protein>
    <submittedName>
        <fullName evidence="2">FIG00031715: Predicted metal-dependent phosphoesterases (PHP family)</fullName>
    </submittedName>
</protein>
<gene>
    <name evidence="2" type="ORF">MNBD_GAMMA26-634</name>
</gene>
<proteinExistence type="predicted"/>
<dbReference type="PANTHER" id="PTHR42924:SF3">
    <property type="entry name" value="POLYMERASE_HISTIDINOL PHOSPHATASE N-TERMINAL DOMAIN-CONTAINING PROTEIN"/>
    <property type="match status" value="1"/>
</dbReference>
<dbReference type="SUPFAM" id="SSF89550">
    <property type="entry name" value="PHP domain-like"/>
    <property type="match status" value="1"/>
</dbReference>
<dbReference type="SMART" id="SM00481">
    <property type="entry name" value="POLIIIAc"/>
    <property type="match status" value="1"/>
</dbReference>
<name>A0A3B1B1R7_9ZZZZ</name>
<dbReference type="GO" id="GO:0004534">
    <property type="term" value="F:5'-3' RNA exonuclease activity"/>
    <property type="evidence" value="ECO:0007669"/>
    <property type="project" value="TreeGrafter"/>
</dbReference>
<dbReference type="Gene3D" id="3.20.20.140">
    <property type="entry name" value="Metal-dependent hydrolases"/>
    <property type="match status" value="1"/>
</dbReference>
<accession>A0A3B1B1R7</accession>
<dbReference type="GO" id="GO:0035312">
    <property type="term" value="F:5'-3' DNA exonuclease activity"/>
    <property type="evidence" value="ECO:0007669"/>
    <property type="project" value="TreeGrafter"/>
</dbReference>
<reference evidence="2" key="1">
    <citation type="submission" date="2018-06" db="EMBL/GenBank/DDBJ databases">
        <authorList>
            <person name="Zhirakovskaya E."/>
        </authorList>
    </citation>
    <scope>NUCLEOTIDE SEQUENCE</scope>
</reference>